<evidence type="ECO:0000259" key="1">
    <source>
        <dbReference type="SMART" id="SM00382"/>
    </source>
</evidence>
<dbReference type="InterPro" id="IPR041682">
    <property type="entry name" value="AAA_14"/>
</dbReference>
<dbReference type="Pfam" id="PF13173">
    <property type="entry name" value="AAA_14"/>
    <property type="match status" value="1"/>
</dbReference>
<dbReference type="PANTHER" id="PTHR42990:SF1">
    <property type="entry name" value="AAA+ ATPASE DOMAIN-CONTAINING PROTEIN"/>
    <property type="match status" value="1"/>
</dbReference>
<proteinExistence type="predicted"/>
<evidence type="ECO:0000313" key="3">
    <source>
        <dbReference type="Proteomes" id="UP000320813"/>
    </source>
</evidence>
<dbReference type="AlphaFoldDB" id="A0A519BDF0"/>
<dbReference type="InterPro" id="IPR003593">
    <property type="entry name" value="AAA+_ATPase"/>
</dbReference>
<dbReference type="Proteomes" id="UP000320813">
    <property type="component" value="Unassembled WGS sequence"/>
</dbReference>
<organism evidence="2 3">
    <name type="scientific">Candidatus Acidulodesulfobacterium ferriphilum</name>
    <dbReference type="NCBI Taxonomy" id="2597223"/>
    <lineage>
        <taxon>Bacteria</taxon>
        <taxon>Deltaproteobacteria</taxon>
        <taxon>Candidatus Acidulodesulfobacterales</taxon>
        <taxon>Candidatus Acidulodesulfobacterium</taxon>
    </lineage>
</organism>
<dbReference type="InterPro" id="IPR025420">
    <property type="entry name" value="DUF4143"/>
</dbReference>
<reference evidence="2 3" key="1">
    <citation type="submission" date="2019-01" db="EMBL/GenBank/DDBJ databases">
        <title>Insights into ecological role of a new deltaproteobacterial order Candidatus Sinidesulfobacterales (Sva0485) by metagenomics and metatranscriptomics.</title>
        <authorList>
            <person name="Tan S."/>
            <person name="Liu J."/>
            <person name="Fang Y."/>
            <person name="Hedlund B.P."/>
            <person name="Lian Z.H."/>
            <person name="Huang L.Y."/>
            <person name="Li J.T."/>
            <person name="Huang L.N."/>
            <person name="Li W.J."/>
            <person name="Jiang H.C."/>
            <person name="Dong H.L."/>
            <person name="Shu W.S."/>
        </authorList>
    </citation>
    <scope>NUCLEOTIDE SEQUENCE [LARGE SCALE GENOMIC DNA]</scope>
    <source>
        <strain evidence="2">AP3</strain>
    </source>
</reference>
<dbReference type="SUPFAM" id="SSF52540">
    <property type="entry name" value="P-loop containing nucleoside triphosphate hydrolases"/>
    <property type="match status" value="1"/>
</dbReference>
<dbReference type="CDD" id="cd00009">
    <property type="entry name" value="AAA"/>
    <property type="match status" value="1"/>
</dbReference>
<dbReference type="SMART" id="SM00382">
    <property type="entry name" value="AAA"/>
    <property type="match status" value="1"/>
</dbReference>
<dbReference type="EMBL" id="SGBD01000001">
    <property type="protein sequence ID" value="RZD15295.1"/>
    <property type="molecule type" value="Genomic_DNA"/>
</dbReference>
<name>A0A519BDF0_9DELT</name>
<gene>
    <name evidence="2" type="ORF">EVJ47_03220</name>
</gene>
<protein>
    <submittedName>
        <fullName evidence="2">AAA family ATPase</fullName>
    </submittedName>
</protein>
<sequence>MDFNIFFEEQQKLIRNISLKNKRYLYEKIKWGNKCIALLGQRGVGKTTLMLQYLKEFYHDNPKALYISADNPYFKAVSLYEFAQQFEKLGGDVLFIDEIHKYDEWSSHIKSIYDMTDLKVVISGSSMLRIHKQKADLSRRMNVYRLANLSFREYLQFNDVIKFDSITIEDIFKSHIKTASEISSKIKPLQHFNDYIKFGCYPFISEGKELYSNKLTGIINQILENDLPYITNINFSQINKIKKLVYLIAVSVPFSPNIAELARITEISRPTLIEYLYFLELASIINTVSYKGRGYGKLEKPDKIFLYNTNIANAITNNPNIGNIRETFFINQFKSYNYNKKDFIVENILLSKKGDFLIENTYTIEIGGRNKSFEQIKSENNAFIAADDIEIGFRNKVPLWLFGFLY</sequence>
<accession>A0A519BDF0</accession>
<evidence type="ECO:0000313" key="2">
    <source>
        <dbReference type="EMBL" id="RZD15295.1"/>
    </source>
</evidence>
<dbReference type="Gene3D" id="3.40.50.300">
    <property type="entry name" value="P-loop containing nucleotide triphosphate hydrolases"/>
    <property type="match status" value="1"/>
</dbReference>
<dbReference type="PANTHER" id="PTHR42990">
    <property type="entry name" value="ATPASE"/>
    <property type="match status" value="1"/>
</dbReference>
<feature type="domain" description="AAA+ ATPase" evidence="1">
    <location>
        <begin position="32"/>
        <end position="147"/>
    </location>
</feature>
<dbReference type="InterPro" id="IPR027417">
    <property type="entry name" value="P-loop_NTPase"/>
</dbReference>
<dbReference type="Pfam" id="PF13635">
    <property type="entry name" value="DUF4143"/>
    <property type="match status" value="1"/>
</dbReference>
<comment type="caution">
    <text evidence="2">The sequence shown here is derived from an EMBL/GenBank/DDBJ whole genome shotgun (WGS) entry which is preliminary data.</text>
</comment>